<evidence type="ECO:0000256" key="1">
    <source>
        <dbReference type="ARBA" id="ARBA00004651"/>
    </source>
</evidence>
<dbReference type="GeneID" id="90522549"/>
<dbReference type="InterPro" id="IPR036259">
    <property type="entry name" value="MFS_trans_sf"/>
</dbReference>
<dbReference type="SUPFAM" id="SSF103473">
    <property type="entry name" value="MFS general substrate transporter"/>
    <property type="match status" value="1"/>
</dbReference>
<accession>A0ABY2ZHF3</accession>
<comment type="subcellular location">
    <subcellularLocation>
        <location evidence="1 9">Cell membrane</location>
        <topology evidence="1 9">Multi-pass membrane protein</topology>
    </subcellularLocation>
</comment>
<dbReference type="EMBL" id="VHJB01000068">
    <property type="protein sequence ID" value="TPV34419.1"/>
    <property type="molecule type" value="Genomic_DNA"/>
</dbReference>
<name>A0ABY2ZHF3_9GAMM</name>
<feature type="transmembrane region" description="Helical" evidence="9">
    <location>
        <begin position="161"/>
        <end position="182"/>
    </location>
</feature>
<evidence type="ECO:0000256" key="5">
    <source>
        <dbReference type="ARBA" id="ARBA00022692"/>
    </source>
</evidence>
<evidence type="ECO:0000313" key="11">
    <source>
        <dbReference type="Proteomes" id="UP000315469"/>
    </source>
</evidence>
<evidence type="ECO:0000256" key="6">
    <source>
        <dbReference type="ARBA" id="ARBA00022989"/>
    </source>
</evidence>
<feature type="transmembrane region" description="Helical" evidence="9">
    <location>
        <begin position="50"/>
        <end position="67"/>
    </location>
</feature>
<sequence>MSLDRNAPLMSRSMIAVIIAQFFSAFGDNALLFATLAVLKSQFYPDWSQPVLQMLFVAAYILLAPFVGQVADSMAKGRVMMLANSLKLLGALVICFGFNPFIGYTLVGAGAAAYSPAKYGILGEITHGEKLVKANGLMEASTIAAILLGSVAGGMLADWHILAALGICALTYGIAVVANLFIPKLQAARPGQSWQFGVMVRSFFSAAALLWRDAETRFSLLGTSLFWGAGVTLRFLLVLWVPVALGINDNTTPTTLNAMVAIGIVIGAAAAAKLVTLETVRRCMPAGVLIGVMVVVFALQHSLLNAYLVLMLIGALGGFFVVPLNALLQARGKESVGSGNAIAVQNLGENSAMLIMLGLYTLAIKAGAPAVATGVGFGVLFALAIAVLWLWRPAKR</sequence>
<feature type="transmembrane region" description="Helical" evidence="9">
    <location>
        <begin position="370"/>
        <end position="391"/>
    </location>
</feature>
<evidence type="ECO:0000256" key="7">
    <source>
        <dbReference type="ARBA" id="ARBA00023055"/>
    </source>
</evidence>
<dbReference type="InterPro" id="IPR023727">
    <property type="entry name" value="LysoPLipid__transptr_LplT"/>
</dbReference>
<dbReference type="Proteomes" id="UP000315469">
    <property type="component" value="Unassembled WGS sequence"/>
</dbReference>
<dbReference type="PANTHER" id="PTHR43266">
    <property type="entry name" value="MACROLIDE-EFFLUX PROTEIN"/>
    <property type="match status" value="1"/>
</dbReference>
<dbReference type="NCBIfam" id="NF008397">
    <property type="entry name" value="PRK11195.1"/>
    <property type="match status" value="1"/>
</dbReference>
<organism evidence="10 11">
    <name type="scientific">Pantoea eucalypti</name>
    <dbReference type="NCBI Taxonomy" id="470933"/>
    <lineage>
        <taxon>Bacteria</taxon>
        <taxon>Pseudomonadati</taxon>
        <taxon>Pseudomonadota</taxon>
        <taxon>Gammaproteobacteria</taxon>
        <taxon>Enterobacterales</taxon>
        <taxon>Erwiniaceae</taxon>
        <taxon>Pantoea</taxon>
    </lineage>
</organism>
<evidence type="ECO:0000256" key="8">
    <source>
        <dbReference type="ARBA" id="ARBA00023136"/>
    </source>
</evidence>
<dbReference type="InterPro" id="IPR011701">
    <property type="entry name" value="MFS"/>
</dbReference>
<comment type="caution">
    <text evidence="10">The sequence shown here is derived from an EMBL/GenBank/DDBJ whole genome shotgun (WGS) entry which is preliminary data.</text>
</comment>
<dbReference type="CDD" id="cd06173">
    <property type="entry name" value="MFS_MefA_like"/>
    <property type="match status" value="1"/>
</dbReference>
<keyword evidence="3 9" id="KW-1003">Cell membrane</keyword>
<evidence type="ECO:0000256" key="2">
    <source>
        <dbReference type="ARBA" id="ARBA00022448"/>
    </source>
</evidence>
<keyword evidence="6 9" id="KW-1133">Transmembrane helix</keyword>
<evidence type="ECO:0000256" key="9">
    <source>
        <dbReference type="HAMAP-Rule" id="MF_01585"/>
    </source>
</evidence>
<comment type="caution">
    <text evidence="9">Lacks conserved residue(s) required for the propagation of feature annotation.</text>
</comment>
<feature type="transmembrane region" description="Helical" evidence="9">
    <location>
        <begin position="218"/>
        <end position="243"/>
    </location>
</feature>
<dbReference type="PANTHER" id="PTHR43266:SF2">
    <property type="entry name" value="MAJOR FACILITATOR SUPERFAMILY (MFS) PROFILE DOMAIN-CONTAINING PROTEIN"/>
    <property type="match status" value="1"/>
</dbReference>
<dbReference type="RefSeq" id="WP_008925441.1">
    <property type="nucleotide sequence ID" value="NZ_CP045720.1"/>
</dbReference>
<keyword evidence="8 9" id="KW-0472">Membrane</keyword>
<dbReference type="Gene3D" id="1.20.1250.20">
    <property type="entry name" value="MFS general substrate transporter like domains"/>
    <property type="match status" value="1"/>
</dbReference>
<feature type="transmembrane region" description="Helical" evidence="9">
    <location>
        <begin position="306"/>
        <end position="327"/>
    </location>
</feature>
<keyword evidence="11" id="KW-1185">Reference proteome</keyword>
<keyword evidence="7 9" id="KW-0445">Lipid transport</keyword>
<dbReference type="Pfam" id="PF07690">
    <property type="entry name" value="MFS_1"/>
    <property type="match status" value="1"/>
</dbReference>
<comment type="similarity">
    <text evidence="9">Belongs to the major facilitator superfamily. LplT (TC 2.A.1.42) family.</text>
</comment>
<keyword evidence="2 9" id="KW-0813">Transport</keyword>
<reference evidence="10 11" key="1">
    <citation type="submission" date="2019-06" db="EMBL/GenBank/DDBJ databases">
        <title>Taxogenomics and systematics of the genus Pantoea.</title>
        <authorList>
            <person name="Tambong J.T."/>
        </authorList>
    </citation>
    <scope>NUCLEOTIDE SEQUENCE [LARGE SCALE GENOMIC DNA]</scope>
    <source>
        <strain evidence="10 11">LMG 24197</strain>
    </source>
</reference>
<feature type="transmembrane region" description="Helical" evidence="9">
    <location>
        <begin position="283"/>
        <end position="300"/>
    </location>
</feature>
<evidence type="ECO:0000256" key="4">
    <source>
        <dbReference type="ARBA" id="ARBA00022519"/>
    </source>
</evidence>
<keyword evidence="4" id="KW-0997">Cell inner membrane</keyword>
<evidence type="ECO:0000256" key="3">
    <source>
        <dbReference type="ARBA" id="ARBA00022475"/>
    </source>
</evidence>
<feature type="transmembrane region" description="Helical" evidence="9">
    <location>
        <begin position="255"/>
        <end position="276"/>
    </location>
</feature>
<proteinExistence type="inferred from homology"/>
<dbReference type="HAMAP" id="MF_01585">
    <property type="entry name" value="MFS_LplT"/>
    <property type="match status" value="1"/>
</dbReference>
<keyword evidence="5 9" id="KW-0812">Transmembrane</keyword>
<gene>
    <name evidence="9 10" type="primary">lplT</name>
    <name evidence="10" type="ORF">FJW02_14240</name>
</gene>
<comment type="function">
    <text evidence="9">Catalyzes the facilitated diffusion of 2-acyl-glycero-3-phosphoethanolamine (2-acyl-GPE) into the cell.</text>
</comment>
<protein>
    <recommendedName>
        <fullName evidence="9">Lysophospholipid transporter LplT</fullName>
    </recommendedName>
</protein>
<evidence type="ECO:0000313" key="10">
    <source>
        <dbReference type="EMBL" id="TPV34419.1"/>
    </source>
</evidence>
<feature type="transmembrane region" description="Helical" evidence="9">
    <location>
        <begin position="88"/>
        <end position="114"/>
    </location>
</feature>
<feature type="transmembrane region" description="Helical" evidence="9">
    <location>
        <begin position="347"/>
        <end position="364"/>
    </location>
</feature>